<dbReference type="GO" id="GO:0016020">
    <property type="term" value="C:membrane"/>
    <property type="evidence" value="ECO:0007669"/>
    <property type="project" value="UniProtKB-SubCell"/>
</dbReference>
<sequence length="351" mass="38263">MASSATSYLTHLVDGLKGQYGTVGLYAAVQRLFVGFGFVGGPGSCVIDAPFGKFGTWKRLAVHGDIGWMLMEIVSPITFLYGLSLPLNSSSSSFLSFSPNRIVSAFRALPLARQVLAGCYLVHYANRSVISSIRNPGRARMNIIIPLLSALFNLANGGTIGVWLAGGIPQTGKAVANSGLRDAGWAKPVFLLGAAMWAAGLCSNIYHDEVLYNIKRKKQAKEKKGKGKESASPKDRYSIPQGGLYRFVSHPSYSSEWFEWLGFLFATFALAPAPFPPTPVSSLIPSLSLKALPGPLKPLKGWYLQPPALFLWQEIGAMLPRARSGHAWYRKTFGKEWEEKGAKWIVFPGVY</sequence>
<comment type="subcellular location">
    <subcellularLocation>
        <location evidence="1">Membrane</location>
        <topology evidence="1">Multi-pass membrane protein</topology>
    </subcellularLocation>
</comment>
<evidence type="ECO:0000313" key="8">
    <source>
        <dbReference type="EMBL" id="CDR47296.1"/>
    </source>
</evidence>
<protein>
    <submittedName>
        <fullName evidence="8">RHTO0S14e01816g1_1</fullName>
    </submittedName>
</protein>
<feature type="domain" description="3-oxo-5-alpha-steroid 4-dehydrogenase C-terminal" evidence="7">
    <location>
        <begin position="141"/>
        <end position="273"/>
    </location>
</feature>
<dbReference type="PANTHER" id="PTHR10556">
    <property type="entry name" value="3-OXO-5-ALPHA-STEROID 4-DEHYDROGENASE"/>
    <property type="match status" value="1"/>
</dbReference>
<dbReference type="GO" id="GO:0016627">
    <property type="term" value="F:oxidoreductase activity, acting on the CH-CH group of donors"/>
    <property type="evidence" value="ECO:0007669"/>
    <property type="project" value="InterPro"/>
</dbReference>
<keyword evidence="3 6" id="KW-0812">Transmembrane</keyword>
<dbReference type="GO" id="GO:0006629">
    <property type="term" value="P:lipid metabolic process"/>
    <property type="evidence" value="ECO:0007669"/>
    <property type="project" value="InterPro"/>
</dbReference>
<evidence type="ECO:0000256" key="3">
    <source>
        <dbReference type="ARBA" id="ARBA00022692"/>
    </source>
</evidence>
<dbReference type="EMBL" id="LK052949">
    <property type="protein sequence ID" value="CDR47296.1"/>
    <property type="molecule type" value="Genomic_DNA"/>
</dbReference>
<feature type="transmembrane region" description="Helical" evidence="6">
    <location>
        <begin position="143"/>
        <end position="165"/>
    </location>
</feature>
<dbReference type="PANTHER" id="PTHR10556:SF43">
    <property type="entry name" value="STEROID 5-ALPHA-REDUCTASE DET2"/>
    <property type="match status" value="1"/>
</dbReference>
<dbReference type="InterPro" id="IPR039357">
    <property type="entry name" value="SRD5A/TECR"/>
</dbReference>
<evidence type="ECO:0000256" key="2">
    <source>
        <dbReference type="ARBA" id="ARBA00007742"/>
    </source>
</evidence>
<evidence type="ECO:0000256" key="6">
    <source>
        <dbReference type="SAM" id="Phobius"/>
    </source>
</evidence>
<organism evidence="8">
    <name type="scientific">Rhodotorula toruloides</name>
    <name type="common">Yeast</name>
    <name type="synonym">Rhodosporidium toruloides</name>
    <dbReference type="NCBI Taxonomy" id="5286"/>
    <lineage>
        <taxon>Eukaryota</taxon>
        <taxon>Fungi</taxon>
        <taxon>Dikarya</taxon>
        <taxon>Basidiomycota</taxon>
        <taxon>Pucciniomycotina</taxon>
        <taxon>Microbotryomycetes</taxon>
        <taxon>Sporidiobolales</taxon>
        <taxon>Sporidiobolaceae</taxon>
        <taxon>Rhodotorula</taxon>
    </lineage>
</organism>
<dbReference type="AlphaFoldDB" id="A0A061BBH6"/>
<proteinExistence type="inferred from homology"/>
<dbReference type="InterPro" id="IPR001104">
    <property type="entry name" value="3-oxo-5_a-steroid_4-DH_C"/>
</dbReference>
<dbReference type="OrthoDB" id="5788137at2759"/>
<comment type="similarity">
    <text evidence="2">Belongs to the steroid 5-alpha reductase family.</text>
</comment>
<evidence type="ECO:0000256" key="1">
    <source>
        <dbReference type="ARBA" id="ARBA00004141"/>
    </source>
</evidence>
<dbReference type="Gene3D" id="1.20.120.1630">
    <property type="match status" value="1"/>
</dbReference>
<accession>A0A061BBH6</accession>
<feature type="transmembrane region" description="Helical" evidence="6">
    <location>
        <begin position="66"/>
        <end position="84"/>
    </location>
</feature>
<evidence type="ECO:0000256" key="5">
    <source>
        <dbReference type="ARBA" id="ARBA00023136"/>
    </source>
</evidence>
<feature type="transmembrane region" description="Helical" evidence="6">
    <location>
        <begin position="185"/>
        <end position="206"/>
    </location>
</feature>
<dbReference type="Pfam" id="PF02544">
    <property type="entry name" value="Steroid_dh"/>
    <property type="match status" value="1"/>
</dbReference>
<name>A0A061BBH6_RHOTO</name>
<dbReference type="PROSITE" id="PS50244">
    <property type="entry name" value="S5A_REDUCTASE"/>
    <property type="match status" value="1"/>
</dbReference>
<evidence type="ECO:0000259" key="7">
    <source>
        <dbReference type="Pfam" id="PF02544"/>
    </source>
</evidence>
<evidence type="ECO:0000256" key="4">
    <source>
        <dbReference type="ARBA" id="ARBA00022989"/>
    </source>
</evidence>
<gene>
    <name evidence="8" type="ORF">RHTO0S_14e01816g</name>
</gene>
<keyword evidence="5 6" id="KW-0472">Membrane</keyword>
<reference evidence="8" key="1">
    <citation type="journal article" date="2014" name="Genome Announc.">
        <title>Draft genome sequence of Rhodosporidium toruloides CECT1137, an oleaginous yeast of biotechnological interest.</title>
        <authorList>
            <person name="Morin N."/>
            <person name="Calcas X."/>
            <person name="Devillers H."/>
            <person name="Durrens P."/>
            <person name="Sherman D.J."/>
            <person name="Nicaud J.-M."/>
            <person name="Neuveglise C."/>
        </authorList>
    </citation>
    <scope>NUCLEOTIDE SEQUENCE</scope>
    <source>
        <strain evidence="8">CECT1137</strain>
    </source>
</reference>
<keyword evidence="4 6" id="KW-1133">Transmembrane helix</keyword>